<comment type="similarity">
    <text evidence="1">Belongs to the transcriptional regulatory Fis family.</text>
</comment>
<comment type="caution">
    <text evidence="5">The sequence shown here is derived from an EMBL/GenBank/DDBJ whole genome shotgun (WGS) entry which is preliminary data.</text>
</comment>
<dbReference type="PANTHER" id="PTHR47918">
    <property type="entry name" value="DNA-BINDING PROTEIN FIS"/>
    <property type="match status" value="1"/>
</dbReference>
<dbReference type="PRINTS" id="PR01590">
    <property type="entry name" value="HTHFIS"/>
</dbReference>
<evidence type="ECO:0000256" key="1">
    <source>
        <dbReference type="ARBA" id="ARBA00008559"/>
    </source>
</evidence>
<organism evidence="5 6">
    <name type="scientific">OM182 bacterium MED-G28</name>
    <dbReference type="NCBI Taxonomy" id="1986256"/>
    <lineage>
        <taxon>Bacteria</taxon>
        <taxon>Pseudomonadati</taxon>
        <taxon>Pseudomonadota</taxon>
        <taxon>Gammaproteobacteria</taxon>
        <taxon>OMG group</taxon>
        <taxon>OM182 clade</taxon>
    </lineage>
</organism>
<dbReference type="PANTHER" id="PTHR47918:SF1">
    <property type="entry name" value="DNA-BINDING PROTEIN FIS"/>
    <property type="match status" value="1"/>
</dbReference>
<dbReference type="InterPro" id="IPR050207">
    <property type="entry name" value="Trans_regulatory_Fis"/>
</dbReference>
<dbReference type="PIRSF" id="PIRSF002097">
    <property type="entry name" value="DNA-binding_Fis"/>
    <property type="match status" value="1"/>
</dbReference>
<dbReference type="InterPro" id="IPR009057">
    <property type="entry name" value="Homeodomain-like_sf"/>
</dbReference>
<name>A0A2A5WCL6_9GAMM</name>
<dbReference type="AlphaFoldDB" id="A0A2A5WCL6"/>
<dbReference type="PRINTS" id="PR01591">
    <property type="entry name" value="DNABINDNGFIS"/>
</dbReference>
<keyword evidence="2 5" id="KW-0238">DNA-binding</keyword>
<dbReference type="GO" id="GO:0006355">
    <property type="term" value="P:regulation of DNA-templated transcription"/>
    <property type="evidence" value="ECO:0007669"/>
    <property type="project" value="InterPro"/>
</dbReference>
<dbReference type="NCBIfam" id="NF001659">
    <property type="entry name" value="PRK00430.1"/>
    <property type="match status" value="1"/>
</dbReference>
<evidence type="ECO:0000256" key="3">
    <source>
        <dbReference type="ARBA" id="ARBA00029540"/>
    </source>
</evidence>
<proteinExistence type="inferred from homology"/>
<reference evidence="5 6" key="1">
    <citation type="submission" date="2017-08" db="EMBL/GenBank/DDBJ databases">
        <title>Fine stratification of microbial communities through a metagenomic profile of the photic zone.</title>
        <authorList>
            <person name="Haro-Moreno J.M."/>
            <person name="Lopez-Perez M."/>
            <person name="De La Torre J."/>
            <person name="Picazo A."/>
            <person name="Camacho A."/>
            <person name="Rodriguez-Valera F."/>
        </authorList>
    </citation>
    <scope>NUCLEOTIDE SEQUENCE [LARGE SCALE GENOMIC DNA]</scope>
    <source>
        <strain evidence="5">MED-G28</strain>
    </source>
</reference>
<gene>
    <name evidence="5" type="ORF">CNF02_06875</name>
</gene>
<protein>
    <recommendedName>
        <fullName evidence="3">Putative Fis-like DNA-binding protein</fullName>
    </recommendedName>
</protein>
<dbReference type="Pfam" id="PF02954">
    <property type="entry name" value="HTH_8"/>
    <property type="match status" value="1"/>
</dbReference>
<dbReference type="GO" id="GO:0043565">
    <property type="term" value="F:sequence-specific DNA binding"/>
    <property type="evidence" value="ECO:0007669"/>
    <property type="project" value="InterPro"/>
</dbReference>
<sequence length="100" mass="11380">MNKLDESSTISNFSIAEPAESFSQQESTLRSEVEKSLRRYFQHIEDEPVTDLHQMVMSEVEAPLIEAVMRYTGNNQSKASIMLGLNRGTLRTKLKLYGLL</sequence>
<dbReference type="InterPro" id="IPR002197">
    <property type="entry name" value="HTH_Fis"/>
</dbReference>
<dbReference type="SUPFAM" id="SSF46689">
    <property type="entry name" value="Homeodomain-like"/>
    <property type="match status" value="1"/>
</dbReference>
<dbReference type="EMBL" id="NTJZ01000005">
    <property type="protein sequence ID" value="PDH34073.1"/>
    <property type="molecule type" value="Genomic_DNA"/>
</dbReference>
<dbReference type="Gene3D" id="1.10.10.60">
    <property type="entry name" value="Homeodomain-like"/>
    <property type="match status" value="1"/>
</dbReference>
<evidence type="ECO:0000259" key="4">
    <source>
        <dbReference type="Pfam" id="PF02954"/>
    </source>
</evidence>
<feature type="domain" description="DNA binding HTH" evidence="4">
    <location>
        <begin position="58"/>
        <end position="96"/>
    </location>
</feature>
<dbReference type="Proteomes" id="UP000219329">
    <property type="component" value="Unassembled WGS sequence"/>
</dbReference>
<evidence type="ECO:0000313" key="6">
    <source>
        <dbReference type="Proteomes" id="UP000219329"/>
    </source>
</evidence>
<accession>A0A2A5WCL6</accession>
<dbReference type="InterPro" id="IPR005412">
    <property type="entry name" value="Fis_DNA-bd"/>
</dbReference>
<evidence type="ECO:0000313" key="5">
    <source>
        <dbReference type="EMBL" id="PDH34073.1"/>
    </source>
</evidence>
<evidence type="ECO:0000256" key="2">
    <source>
        <dbReference type="ARBA" id="ARBA00023125"/>
    </source>
</evidence>